<comment type="function">
    <text evidence="7">Stabilizer subunit of the dolichol-phosphate mannose (DPM) synthase complex; tethers catalytic subunit to the ER.</text>
</comment>
<evidence type="ECO:0000256" key="2">
    <source>
        <dbReference type="ARBA" id="ARBA00010430"/>
    </source>
</evidence>
<evidence type="ECO:0000313" key="9">
    <source>
        <dbReference type="Proteomes" id="UP000055048"/>
    </source>
</evidence>
<feature type="transmembrane region" description="Helical" evidence="7">
    <location>
        <begin position="68"/>
        <end position="86"/>
    </location>
</feature>
<name>A0A0V0UFM7_9BILA</name>
<protein>
    <recommendedName>
        <fullName evidence="7">Dolichol-phosphate mannosyltransferase subunit 3</fullName>
    </recommendedName>
</protein>
<organism evidence="8 9">
    <name type="scientific">Trichinella murrelli</name>
    <dbReference type="NCBI Taxonomy" id="144512"/>
    <lineage>
        <taxon>Eukaryota</taxon>
        <taxon>Metazoa</taxon>
        <taxon>Ecdysozoa</taxon>
        <taxon>Nematoda</taxon>
        <taxon>Enoplea</taxon>
        <taxon>Dorylaimia</taxon>
        <taxon>Trichinellida</taxon>
        <taxon>Trichinellidae</taxon>
        <taxon>Trichinella</taxon>
    </lineage>
</organism>
<keyword evidence="6 7" id="KW-0472">Membrane</keyword>
<comment type="similarity">
    <text evidence="2 7">Belongs to the DPM3 family.</text>
</comment>
<evidence type="ECO:0000256" key="6">
    <source>
        <dbReference type="ARBA" id="ARBA00023136"/>
    </source>
</evidence>
<dbReference type="AlphaFoldDB" id="A0A0V0UFM7"/>
<evidence type="ECO:0000256" key="3">
    <source>
        <dbReference type="ARBA" id="ARBA00022692"/>
    </source>
</evidence>
<feature type="transmembrane region" description="Helical" evidence="7">
    <location>
        <begin position="38"/>
        <end position="56"/>
    </location>
</feature>
<evidence type="ECO:0000256" key="7">
    <source>
        <dbReference type="RuleBase" id="RU365085"/>
    </source>
</evidence>
<evidence type="ECO:0000256" key="1">
    <source>
        <dbReference type="ARBA" id="ARBA00004477"/>
    </source>
</evidence>
<gene>
    <name evidence="8" type="ORF">T05_8419</name>
</gene>
<evidence type="ECO:0000313" key="8">
    <source>
        <dbReference type="EMBL" id="KRX49857.1"/>
    </source>
</evidence>
<dbReference type="OrthoDB" id="2014333at2759"/>
<reference evidence="8 9" key="1">
    <citation type="submission" date="2015-01" db="EMBL/GenBank/DDBJ databases">
        <title>Evolution of Trichinella species and genotypes.</title>
        <authorList>
            <person name="Korhonen P.K."/>
            <person name="Edoardo P."/>
            <person name="Giuseppe L.R."/>
            <person name="Gasser R.B."/>
        </authorList>
    </citation>
    <scope>NUCLEOTIDE SEQUENCE [LARGE SCALE GENOMIC DNA]</scope>
    <source>
        <strain evidence="8">ISS417</strain>
    </source>
</reference>
<proteinExistence type="inferred from homology"/>
<keyword evidence="3 7" id="KW-0812">Transmembrane</keyword>
<dbReference type="InterPro" id="IPR013174">
    <property type="entry name" value="DPM3"/>
</dbReference>
<feature type="transmembrane region" description="Helical" evidence="7">
    <location>
        <begin position="15"/>
        <end position="31"/>
    </location>
</feature>
<comment type="pathway">
    <text evidence="7">Protein modification; protein glycosylation.</text>
</comment>
<keyword evidence="9" id="KW-1185">Reference proteome</keyword>
<dbReference type="Pfam" id="PF08285">
    <property type="entry name" value="DPM3"/>
    <property type="match status" value="1"/>
</dbReference>
<dbReference type="EMBL" id="JYDJ01000012">
    <property type="protein sequence ID" value="KRX49857.1"/>
    <property type="molecule type" value="Genomic_DNA"/>
</dbReference>
<comment type="caution">
    <text evidence="7">Lacks conserved residue(s) required for the propagation of feature annotation.</text>
</comment>
<dbReference type="GO" id="GO:0005789">
    <property type="term" value="C:endoplasmic reticulum membrane"/>
    <property type="evidence" value="ECO:0007669"/>
    <property type="project" value="UniProtKB-SubCell"/>
</dbReference>
<keyword evidence="4 7" id="KW-0256">Endoplasmic reticulum</keyword>
<comment type="caution">
    <text evidence="8">The sequence shown here is derived from an EMBL/GenBank/DDBJ whole genome shotgun (WGS) entry which is preliminary data.</text>
</comment>
<evidence type="ECO:0000256" key="4">
    <source>
        <dbReference type="ARBA" id="ARBA00022824"/>
    </source>
</evidence>
<evidence type="ECO:0000256" key="5">
    <source>
        <dbReference type="ARBA" id="ARBA00022989"/>
    </source>
</evidence>
<comment type="subcellular location">
    <subcellularLocation>
        <location evidence="1 7">Endoplasmic reticulum membrane</location>
        <topology evidence="1 7">Multi-pass membrane protein</topology>
    </subcellularLocation>
</comment>
<sequence>MASAHRPIDKFGKAILPYIYIWLLLLFHSLTKWVFRPFLSFTSVILVSLSFHLYLIKIFHFEVVIFKLPVFSLMGFGAYFVHLLIYDVRKLRDRPTEAEKLFKEVEDAKIGLKAFGVDIDP</sequence>
<comment type="subunit">
    <text evidence="7">Component of the dolichol-phosphate mannose (DPM) synthase complex.</text>
</comment>
<accession>A0A0V0UFM7</accession>
<dbReference type="UniPathway" id="UPA00378"/>
<keyword evidence="5 7" id="KW-1133">Transmembrane helix</keyword>
<dbReference type="Proteomes" id="UP000055048">
    <property type="component" value="Unassembled WGS sequence"/>
</dbReference>